<dbReference type="PROSITE" id="PS00622">
    <property type="entry name" value="HTH_LUXR_1"/>
    <property type="match status" value="1"/>
</dbReference>
<evidence type="ECO:0000256" key="4">
    <source>
        <dbReference type="ARBA" id="ARBA00023163"/>
    </source>
</evidence>
<dbReference type="KEGG" id="rhy:RD110_08615"/>
<dbReference type="InterPro" id="IPR016032">
    <property type="entry name" value="Sig_transdc_resp-reg_C-effctor"/>
</dbReference>
<keyword evidence="3 8" id="KW-0238">DNA-binding</keyword>
<feature type="modified residue" description="4-aspartylphosphate" evidence="5">
    <location>
        <position position="53"/>
    </location>
</feature>
<dbReference type="CDD" id="cd17535">
    <property type="entry name" value="REC_NarL-like"/>
    <property type="match status" value="1"/>
</dbReference>
<dbReference type="SMART" id="SM00421">
    <property type="entry name" value="HTH_LUXR"/>
    <property type="match status" value="1"/>
</dbReference>
<dbReference type="PANTHER" id="PTHR43214">
    <property type="entry name" value="TWO-COMPONENT RESPONSE REGULATOR"/>
    <property type="match status" value="1"/>
</dbReference>
<evidence type="ECO:0000256" key="2">
    <source>
        <dbReference type="ARBA" id="ARBA00023015"/>
    </source>
</evidence>
<dbReference type="GO" id="GO:0000160">
    <property type="term" value="P:phosphorelay signal transduction system"/>
    <property type="evidence" value="ECO:0007669"/>
    <property type="project" value="InterPro"/>
</dbReference>
<reference evidence="8 9" key="1">
    <citation type="submission" date="2017-01" db="EMBL/GenBank/DDBJ databases">
        <authorList>
            <person name="Mah S.A."/>
            <person name="Swanson W.J."/>
            <person name="Moy G.W."/>
            <person name="Vacquier V.D."/>
        </authorList>
    </citation>
    <scope>NUCLEOTIDE SEQUENCE [LARGE SCALE GENOMIC DNA]</scope>
    <source>
        <strain evidence="8 9">DCY110</strain>
    </source>
</reference>
<dbReference type="Pfam" id="PF00072">
    <property type="entry name" value="Response_reg"/>
    <property type="match status" value="1"/>
</dbReference>
<evidence type="ECO:0000256" key="5">
    <source>
        <dbReference type="PROSITE-ProRule" id="PRU00169"/>
    </source>
</evidence>
<protein>
    <submittedName>
        <fullName evidence="8">DNA-binding response regulator</fullName>
    </submittedName>
</protein>
<dbReference type="InterPro" id="IPR000792">
    <property type="entry name" value="Tscrpt_reg_LuxR_C"/>
</dbReference>
<name>A0A1P8JTZ6_9BURK</name>
<evidence type="ECO:0000313" key="9">
    <source>
        <dbReference type="Proteomes" id="UP000186609"/>
    </source>
</evidence>
<dbReference type="AlphaFoldDB" id="A0A1P8JTZ6"/>
<evidence type="ECO:0000259" key="6">
    <source>
        <dbReference type="PROSITE" id="PS50043"/>
    </source>
</evidence>
<dbReference type="InterPro" id="IPR001789">
    <property type="entry name" value="Sig_transdc_resp-reg_receiver"/>
</dbReference>
<keyword evidence="9" id="KW-1185">Reference proteome</keyword>
<dbReference type="GO" id="GO:0006355">
    <property type="term" value="P:regulation of DNA-templated transcription"/>
    <property type="evidence" value="ECO:0007669"/>
    <property type="project" value="InterPro"/>
</dbReference>
<evidence type="ECO:0000259" key="7">
    <source>
        <dbReference type="PROSITE" id="PS50110"/>
    </source>
</evidence>
<evidence type="ECO:0000256" key="3">
    <source>
        <dbReference type="ARBA" id="ARBA00023125"/>
    </source>
</evidence>
<feature type="domain" description="HTH luxR-type" evidence="6">
    <location>
        <begin position="141"/>
        <end position="206"/>
    </location>
</feature>
<organism evidence="8 9">
    <name type="scientific">Rhodoferax koreensis</name>
    <dbReference type="NCBI Taxonomy" id="1842727"/>
    <lineage>
        <taxon>Bacteria</taxon>
        <taxon>Pseudomonadati</taxon>
        <taxon>Pseudomonadota</taxon>
        <taxon>Betaproteobacteria</taxon>
        <taxon>Burkholderiales</taxon>
        <taxon>Comamonadaceae</taxon>
        <taxon>Rhodoferax</taxon>
    </lineage>
</organism>
<dbReference type="PANTHER" id="PTHR43214:SF41">
    <property type="entry name" value="NITRATE_NITRITE RESPONSE REGULATOR PROTEIN NARP"/>
    <property type="match status" value="1"/>
</dbReference>
<dbReference type="InterPro" id="IPR011006">
    <property type="entry name" value="CheY-like_superfamily"/>
</dbReference>
<sequence>MSTLYLVDDHLMVREGLRAVLQIAGHEVVGETADPTVAVAEILRLGPQVLLLDLSLGGRSGFEVLVELQRRAASVRTVVLTMSAQPQHVAEAMRLGAVGYVLKGAPSSEMLRAVEVVLQGRRYLGQEVADLAVQALTGNSDADPFAGLSPRERQIVVMVVKGSSSAAIGRELHLSPKTIDTYRSRLMNKLGTANVTALVRLAMRHQLLGVDAS</sequence>
<dbReference type="PRINTS" id="PR00038">
    <property type="entry name" value="HTHLUXR"/>
</dbReference>
<dbReference type="GO" id="GO:0003677">
    <property type="term" value="F:DNA binding"/>
    <property type="evidence" value="ECO:0007669"/>
    <property type="project" value="UniProtKB-KW"/>
</dbReference>
<evidence type="ECO:0000313" key="8">
    <source>
        <dbReference type="EMBL" id="APW37250.1"/>
    </source>
</evidence>
<dbReference type="EMBL" id="CP019236">
    <property type="protein sequence ID" value="APW37250.1"/>
    <property type="molecule type" value="Genomic_DNA"/>
</dbReference>
<keyword evidence="1 5" id="KW-0597">Phosphoprotein</keyword>
<feature type="domain" description="Response regulatory" evidence="7">
    <location>
        <begin position="3"/>
        <end position="118"/>
    </location>
</feature>
<dbReference type="RefSeq" id="WP_076198573.1">
    <property type="nucleotide sequence ID" value="NZ_CP019236.1"/>
</dbReference>
<dbReference type="PROSITE" id="PS50110">
    <property type="entry name" value="RESPONSE_REGULATORY"/>
    <property type="match status" value="1"/>
</dbReference>
<evidence type="ECO:0000256" key="1">
    <source>
        <dbReference type="ARBA" id="ARBA00022553"/>
    </source>
</evidence>
<dbReference type="Gene3D" id="3.40.50.2300">
    <property type="match status" value="1"/>
</dbReference>
<dbReference type="InterPro" id="IPR058245">
    <property type="entry name" value="NreC/VraR/RcsB-like_REC"/>
</dbReference>
<dbReference type="CDD" id="cd06170">
    <property type="entry name" value="LuxR_C_like"/>
    <property type="match status" value="1"/>
</dbReference>
<proteinExistence type="predicted"/>
<dbReference type="InterPro" id="IPR039420">
    <property type="entry name" value="WalR-like"/>
</dbReference>
<gene>
    <name evidence="8" type="ORF">RD110_08615</name>
</gene>
<keyword evidence="2" id="KW-0805">Transcription regulation</keyword>
<dbReference type="SUPFAM" id="SSF52172">
    <property type="entry name" value="CheY-like"/>
    <property type="match status" value="1"/>
</dbReference>
<dbReference type="Pfam" id="PF00196">
    <property type="entry name" value="GerE"/>
    <property type="match status" value="1"/>
</dbReference>
<dbReference type="OrthoDB" id="9780593at2"/>
<dbReference type="Proteomes" id="UP000186609">
    <property type="component" value="Chromosome"/>
</dbReference>
<dbReference type="SMART" id="SM00448">
    <property type="entry name" value="REC"/>
    <property type="match status" value="1"/>
</dbReference>
<accession>A0A1P8JTZ6</accession>
<keyword evidence="4" id="KW-0804">Transcription</keyword>
<dbReference type="STRING" id="1842727.RD110_08615"/>
<dbReference type="SUPFAM" id="SSF46894">
    <property type="entry name" value="C-terminal effector domain of the bipartite response regulators"/>
    <property type="match status" value="1"/>
</dbReference>
<dbReference type="PROSITE" id="PS50043">
    <property type="entry name" value="HTH_LUXR_2"/>
    <property type="match status" value="1"/>
</dbReference>